<protein>
    <recommendedName>
        <fullName evidence="9">Coronin</fullName>
    </recommendedName>
</protein>
<evidence type="ECO:0000256" key="2">
    <source>
        <dbReference type="ARBA" id="ARBA00022553"/>
    </source>
</evidence>
<proteinExistence type="inferred from homology"/>
<feature type="repeat" description="WD" evidence="8">
    <location>
        <begin position="136"/>
        <end position="178"/>
    </location>
</feature>
<feature type="region of interest" description="Disordered" evidence="10">
    <location>
        <begin position="408"/>
        <end position="610"/>
    </location>
</feature>
<dbReference type="GO" id="GO:0051015">
    <property type="term" value="F:actin filament binding"/>
    <property type="evidence" value="ECO:0007669"/>
    <property type="project" value="TreeGrafter"/>
</dbReference>
<dbReference type="PANTHER" id="PTHR10856:SF0">
    <property type="entry name" value="CORONIN"/>
    <property type="match status" value="1"/>
</dbReference>
<dbReference type="SMART" id="SM01167">
    <property type="entry name" value="DUF1900"/>
    <property type="match status" value="1"/>
</dbReference>
<reference evidence="12" key="1">
    <citation type="submission" date="2022-10" db="EMBL/GenBank/DDBJ databases">
        <authorList>
            <person name="Byrne P K."/>
        </authorList>
    </citation>
    <scope>NUCLEOTIDE SEQUENCE</scope>
    <source>
        <strain evidence="12">IFO1815</strain>
    </source>
</reference>
<dbReference type="PROSITE" id="PS50082">
    <property type="entry name" value="WD_REPEATS_2"/>
    <property type="match status" value="3"/>
</dbReference>
<dbReference type="EMBL" id="OX365768">
    <property type="protein sequence ID" value="CAI4035322.1"/>
    <property type="molecule type" value="Genomic_DNA"/>
</dbReference>
<evidence type="ECO:0000256" key="1">
    <source>
        <dbReference type="ARBA" id="ARBA00009482"/>
    </source>
</evidence>
<dbReference type="AlphaFoldDB" id="A0AA35IR16"/>
<dbReference type="GO" id="GO:0007015">
    <property type="term" value="P:actin filament organization"/>
    <property type="evidence" value="ECO:0007669"/>
    <property type="project" value="TreeGrafter"/>
</dbReference>
<keyword evidence="13" id="KW-1185">Reference proteome</keyword>
<feature type="repeat" description="WD" evidence="8">
    <location>
        <begin position="77"/>
        <end position="119"/>
    </location>
</feature>
<feature type="compositionally biased region" description="Low complexity" evidence="10">
    <location>
        <begin position="578"/>
        <end position="591"/>
    </location>
</feature>
<evidence type="ECO:0000256" key="4">
    <source>
        <dbReference type="ARBA" id="ARBA00022737"/>
    </source>
</evidence>
<dbReference type="PROSITE" id="PS50294">
    <property type="entry name" value="WD_REPEATS_REGION"/>
    <property type="match status" value="3"/>
</dbReference>
<sequence length="652" mass="72551">MSGKFVRASKYRHVFGQAAKKELQYEKLKVTNNAWDSNLLKTNGKFIAVNWNASGGGAFAVIPIEEVGKAPDQVPLFRGHTAQVLDTDFDPFNDHRIASGSDDSKIGIWNIPESYKFHDHVNEDGEPIDIEPVKFLTGHARKVGHVLYHPVAKNVLASSSGDYTVKLWDVETGKDMITLKHPDMVTSMSFSYDGNYLATVARDKKLRVWNIRDEKIVSEGFAHTGAKNQRVVWLGNSDRLATTGFSKLSDRQIGIWDAFNLEKGDLGGFYTVDQSSGILMPFYDEGNKILYLVGKGDGNIRYYEFQNDELFELSEFQSIEAQRGFAVAPKRMVNVKENEVLKGFKTVVDQRIEPVSFFVPRRSEEFQEDIYPDAPSDKPALIAEEWFSGKSVEGPILVSMRSIYDGSTPSFHGAKKPEHPATQTNDPQDKEVQAKKAETPVGESKKEVKQEAPKSPTPQNSPSPSSNINHVLKEDKSINKLLKKASDIDQVNHAEDPSSDTSGWELADDEPAPIKIEPVVNPTKTKKEDSFKAEPPKETKPEPVSIATDKGQEQKLPQKEKSPEKAKSCDEENCPAPSSSTRETTTVVTTSNREDSSTAKASPKSLGLKQSVEKLSTLVLQLEDVIDKLIKANLDKDERLLKLEQKVSELSK</sequence>
<dbReference type="PROSITE" id="PS00678">
    <property type="entry name" value="WD_REPEATS_1"/>
    <property type="match status" value="3"/>
</dbReference>
<dbReference type="InterPro" id="IPR015505">
    <property type="entry name" value="Coronin"/>
</dbReference>
<name>A0AA35IR16_SACMI</name>
<dbReference type="InterPro" id="IPR015048">
    <property type="entry name" value="DUF1899"/>
</dbReference>
<dbReference type="SMART" id="SM00320">
    <property type="entry name" value="WD40"/>
    <property type="match status" value="4"/>
</dbReference>
<dbReference type="InterPro" id="IPR036322">
    <property type="entry name" value="WD40_repeat_dom_sf"/>
</dbReference>
<dbReference type="PRINTS" id="PR00320">
    <property type="entry name" value="GPROTEINBRPT"/>
</dbReference>
<keyword evidence="3 8" id="KW-0853">WD repeat</keyword>
<dbReference type="PANTHER" id="PTHR10856">
    <property type="entry name" value="CORONIN"/>
    <property type="match status" value="1"/>
</dbReference>
<comment type="subunit">
    <text evidence="7">Binds to F-actin.</text>
</comment>
<evidence type="ECO:0000256" key="3">
    <source>
        <dbReference type="ARBA" id="ARBA00022574"/>
    </source>
</evidence>
<dbReference type="InterPro" id="IPR019775">
    <property type="entry name" value="WD40_repeat_CS"/>
</dbReference>
<evidence type="ECO:0000256" key="5">
    <source>
        <dbReference type="ARBA" id="ARBA00023054"/>
    </source>
</evidence>
<organism evidence="12 13">
    <name type="scientific">Saccharomyces mikatae IFO 1815</name>
    <dbReference type="NCBI Taxonomy" id="226126"/>
    <lineage>
        <taxon>Eukaryota</taxon>
        <taxon>Fungi</taxon>
        <taxon>Dikarya</taxon>
        <taxon>Ascomycota</taxon>
        <taxon>Saccharomycotina</taxon>
        <taxon>Saccharomycetes</taxon>
        <taxon>Saccharomycetales</taxon>
        <taxon>Saccharomycetaceae</taxon>
        <taxon>Saccharomyces</taxon>
    </lineage>
</organism>
<dbReference type="FunFam" id="2.130.10.10:FF:000197">
    <property type="entry name" value="Coronin"/>
    <property type="match status" value="1"/>
</dbReference>
<keyword evidence="2" id="KW-0597">Phosphoprotein</keyword>
<keyword evidence="6" id="KW-0009">Actin-binding</keyword>
<evidence type="ECO:0000256" key="6">
    <source>
        <dbReference type="ARBA" id="ARBA00023203"/>
    </source>
</evidence>
<feature type="compositionally biased region" description="Basic and acidic residues" evidence="10">
    <location>
        <begin position="525"/>
        <end position="541"/>
    </location>
</feature>
<evidence type="ECO:0000256" key="7">
    <source>
        <dbReference type="ARBA" id="ARBA00062568"/>
    </source>
</evidence>
<dbReference type="Proteomes" id="UP001161438">
    <property type="component" value="Chromosome 12"/>
</dbReference>
<dbReference type="Pfam" id="PF16300">
    <property type="entry name" value="WD40_4"/>
    <property type="match status" value="1"/>
</dbReference>
<feature type="compositionally biased region" description="Basic and acidic residues" evidence="10">
    <location>
        <begin position="550"/>
        <end position="570"/>
    </location>
</feature>
<dbReference type="SUPFAM" id="SSF50978">
    <property type="entry name" value="WD40 repeat-like"/>
    <property type="match status" value="1"/>
</dbReference>
<evidence type="ECO:0000259" key="11">
    <source>
        <dbReference type="SMART" id="SM01166"/>
    </source>
</evidence>
<evidence type="ECO:0000256" key="8">
    <source>
        <dbReference type="PROSITE-ProRule" id="PRU00221"/>
    </source>
</evidence>
<dbReference type="GeneID" id="80920176"/>
<dbReference type="InterPro" id="IPR020472">
    <property type="entry name" value="WD40_PAC1"/>
</dbReference>
<evidence type="ECO:0000313" key="12">
    <source>
        <dbReference type="EMBL" id="CAI4035322.1"/>
    </source>
</evidence>
<feature type="compositionally biased region" description="Basic and acidic residues" evidence="10">
    <location>
        <begin position="471"/>
        <end position="496"/>
    </location>
</feature>
<dbReference type="SMART" id="SM01166">
    <property type="entry name" value="DUF1899"/>
    <property type="match status" value="1"/>
</dbReference>
<dbReference type="RefSeq" id="XP_056078442.1">
    <property type="nucleotide sequence ID" value="XM_056224533.1"/>
</dbReference>
<keyword evidence="5" id="KW-0175">Coiled coil</keyword>
<accession>A0AA35IR16</accession>
<evidence type="ECO:0000256" key="10">
    <source>
        <dbReference type="SAM" id="MobiDB-lite"/>
    </source>
</evidence>
<evidence type="ECO:0000256" key="9">
    <source>
        <dbReference type="RuleBase" id="RU280818"/>
    </source>
</evidence>
<feature type="compositionally biased region" description="Basic and acidic residues" evidence="10">
    <location>
        <begin position="427"/>
        <end position="452"/>
    </location>
</feature>
<evidence type="ECO:0000313" key="13">
    <source>
        <dbReference type="Proteomes" id="UP001161438"/>
    </source>
</evidence>
<feature type="domain" description="DUF1899" evidence="11">
    <location>
        <begin position="4"/>
        <end position="68"/>
    </location>
</feature>
<dbReference type="InterPro" id="IPR001680">
    <property type="entry name" value="WD40_rpt"/>
</dbReference>
<dbReference type="Pfam" id="PF00400">
    <property type="entry name" value="WD40"/>
    <property type="match status" value="3"/>
</dbReference>
<dbReference type="Gene3D" id="2.130.10.10">
    <property type="entry name" value="YVTN repeat-like/Quinoprotein amine dehydrogenase"/>
    <property type="match status" value="1"/>
</dbReference>
<gene>
    <name evidence="12" type="primary">SMKI12G4730</name>
    <name evidence="12" type="ORF">SMKI_12G4730</name>
</gene>
<keyword evidence="4 9" id="KW-0677">Repeat</keyword>
<feature type="repeat" description="WD" evidence="8">
    <location>
        <begin position="178"/>
        <end position="219"/>
    </location>
</feature>
<dbReference type="Pfam" id="PF08953">
    <property type="entry name" value="DUF1899"/>
    <property type="match status" value="1"/>
</dbReference>
<dbReference type="InterPro" id="IPR015943">
    <property type="entry name" value="WD40/YVTN_repeat-like_dom_sf"/>
</dbReference>
<comment type="similarity">
    <text evidence="1 9">Belongs to the WD repeat coronin family.</text>
</comment>
<dbReference type="GO" id="GO:0030479">
    <property type="term" value="C:actin cortical patch"/>
    <property type="evidence" value="ECO:0007669"/>
    <property type="project" value="UniProtKB-ARBA"/>
</dbReference>